<dbReference type="PANTHER" id="PTHR11562:SF17">
    <property type="entry name" value="RE54080P-RELATED"/>
    <property type="match status" value="1"/>
</dbReference>
<dbReference type="Pfam" id="PF16916">
    <property type="entry name" value="ZT_dimer"/>
    <property type="match status" value="1"/>
</dbReference>
<feature type="transmembrane region" description="Helical" evidence="8">
    <location>
        <begin position="162"/>
        <end position="183"/>
    </location>
</feature>
<feature type="transmembrane region" description="Helical" evidence="8">
    <location>
        <begin position="98"/>
        <end position="117"/>
    </location>
</feature>
<feature type="transmembrane region" description="Helical" evidence="8">
    <location>
        <begin position="129"/>
        <end position="150"/>
    </location>
</feature>
<dbReference type="Gene3D" id="1.20.1510.10">
    <property type="entry name" value="Cation efflux protein transmembrane domain"/>
    <property type="match status" value="1"/>
</dbReference>
<keyword evidence="12" id="KW-1185">Reference proteome</keyword>
<dbReference type="SUPFAM" id="SSF160240">
    <property type="entry name" value="Cation efflux protein cytoplasmic domain-like"/>
    <property type="match status" value="1"/>
</dbReference>
<evidence type="ECO:0000256" key="4">
    <source>
        <dbReference type="ARBA" id="ARBA00022692"/>
    </source>
</evidence>
<dbReference type="GO" id="GO:0005385">
    <property type="term" value="F:zinc ion transmembrane transporter activity"/>
    <property type="evidence" value="ECO:0007669"/>
    <property type="project" value="TreeGrafter"/>
</dbReference>
<evidence type="ECO:0000256" key="5">
    <source>
        <dbReference type="ARBA" id="ARBA00022989"/>
    </source>
</evidence>
<evidence type="ECO:0000259" key="10">
    <source>
        <dbReference type="Pfam" id="PF16916"/>
    </source>
</evidence>
<dbReference type="InterPro" id="IPR027470">
    <property type="entry name" value="Cation_efflux_CTD"/>
</dbReference>
<dbReference type="InterPro" id="IPR036837">
    <property type="entry name" value="Cation_efflux_CTD_sf"/>
</dbReference>
<comment type="similarity">
    <text evidence="2">Belongs to the cation diffusion facilitator (CDF) transporter (TC 2.A.4) family. SLC30A subfamily.</text>
</comment>
<dbReference type="Proteomes" id="UP000503129">
    <property type="component" value="Chromosome"/>
</dbReference>
<dbReference type="KEGG" id="bsen:DP114_03950"/>
<evidence type="ECO:0000256" key="3">
    <source>
        <dbReference type="ARBA" id="ARBA00022448"/>
    </source>
</evidence>
<dbReference type="InterPro" id="IPR027469">
    <property type="entry name" value="Cation_efflux_TMD_sf"/>
</dbReference>
<comment type="subcellular location">
    <subcellularLocation>
        <location evidence="1">Membrane</location>
        <topology evidence="1">Multi-pass membrane protein</topology>
    </subcellularLocation>
</comment>
<evidence type="ECO:0000256" key="1">
    <source>
        <dbReference type="ARBA" id="ARBA00004141"/>
    </source>
</evidence>
<keyword evidence="3" id="KW-0813">Transport</keyword>
<evidence type="ECO:0000256" key="8">
    <source>
        <dbReference type="SAM" id="Phobius"/>
    </source>
</evidence>
<reference evidence="11 12" key="1">
    <citation type="submission" date="2018-06" db="EMBL/GenBank/DDBJ databases">
        <title>Comparative genomics of Brasilonema spp. strains.</title>
        <authorList>
            <person name="Alvarenga D.O."/>
            <person name="Fiore M.F."/>
            <person name="Varani A.M."/>
        </authorList>
    </citation>
    <scope>NUCLEOTIDE SEQUENCE [LARGE SCALE GENOMIC DNA]</scope>
    <source>
        <strain evidence="11 12">CENA114</strain>
    </source>
</reference>
<keyword evidence="6" id="KW-0406">Ion transport</keyword>
<keyword evidence="5 8" id="KW-1133">Transmembrane helix</keyword>
<evidence type="ECO:0000256" key="2">
    <source>
        <dbReference type="ARBA" id="ARBA00008873"/>
    </source>
</evidence>
<evidence type="ECO:0000313" key="12">
    <source>
        <dbReference type="Proteomes" id="UP000503129"/>
    </source>
</evidence>
<dbReference type="InterPro" id="IPR050681">
    <property type="entry name" value="CDF/SLC30A"/>
</dbReference>
<sequence length="325" mass="36095">MLLEQDCNCRCLDNSVKTNQNSRKTQLLSITVCLLAGFFVAEWSVGLWSGSLSLRADAEHILCDIVALGISLFASWLVQQPAAARATFGHRRIEIMAALVNGLSLLVIAIFICWEAIHRFQSPQEISGLPMLAVAMLGLIINLLNITLLHPHSHDDLNLRGAVLHIIADTASSVGVMVAAIVIHFWNWLWADTAISLVVAGFMILSALPLVQESLSILLEYAPKSINPADVEVFLKSFPDVLQVEKLYIWRISREQIMLCAHLSVDCATVEQRDRLLGQLQTHLEQTFGINQITLQLTHPKSLAVMPIHPLFKQDLISMLSLEKK</sequence>
<gene>
    <name evidence="11" type="ORF">DP114_03950</name>
</gene>
<feature type="transmembrane region" description="Helical" evidence="8">
    <location>
        <begin position="189"/>
        <end position="211"/>
    </location>
</feature>
<protein>
    <submittedName>
        <fullName evidence="11">Cation transporter</fullName>
    </submittedName>
</protein>
<evidence type="ECO:0000313" key="11">
    <source>
        <dbReference type="EMBL" id="QDL07175.1"/>
    </source>
</evidence>
<feature type="transmembrane region" description="Helical" evidence="8">
    <location>
        <begin position="58"/>
        <end position="78"/>
    </location>
</feature>
<evidence type="ECO:0000256" key="6">
    <source>
        <dbReference type="ARBA" id="ARBA00023065"/>
    </source>
</evidence>
<accession>A0A856M7R4</accession>
<feature type="domain" description="Cation efflux protein transmembrane" evidence="9">
    <location>
        <begin position="30"/>
        <end position="219"/>
    </location>
</feature>
<evidence type="ECO:0000256" key="7">
    <source>
        <dbReference type="ARBA" id="ARBA00023136"/>
    </source>
</evidence>
<dbReference type="NCBIfam" id="TIGR01297">
    <property type="entry name" value="CDF"/>
    <property type="match status" value="1"/>
</dbReference>
<name>A0A856M7R4_9CYAN</name>
<dbReference type="InterPro" id="IPR058533">
    <property type="entry name" value="Cation_efflux_TM"/>
</dbReference>
<evidence type="ECO:0000259" key="9">
    <source>
        <dbReference type="Pfam" id="PF01545"/>
    </source>
</evidence>
<dbReference type="PANTHER" id="PTHR11562">
    <property type="entry name" value="CATION EFFLUX PROTEIN/ ZINC TRANSPORTER"/>
    <property type="match status" value="1"/>
</dbReference>
<dbReference type="SUPFAM" id="SSF161111">
    <property type="entry name" value="Cation efflux protein transmembrane domain-like"/>
    <property type="match status" value="1"/>
</dbReference>
<dbReference type="GO" id="GO:0005886">
    <property type="term" value="C:plasma membrane"/>
    <property type="evidence" value="ECO:0007669"/>
    <property type="project" value="TreeGrafter"/>
</dbReference>
<keyword evidence="4 8" id="KW-0812">Transmembrane</keyword>
<dbReference type="RefSeq" id="WP_171975494.1">
    <property type="nucleotide sequence ID" value="NZ_CAWOXK010000001.1"/>
</dbReference>
<dbReference type="Pfam" id="PF01545">
    <property type="entry name" value="Cation_efflux"/>
    <property type="match status" value="1"/>
</dbReference>
<dbReference type="InterPro" id="IPR002524">
    <property type="entry name" value="Cation_efflux"/>
</dbReference>
<dbReference type="AlphaFoldDB" id="A0A856M7R4"/>
<feature type="transmembrane region" description="Helical" evidence="8">
    <location>
        <begin position="27"/>
        <end position="46"/>
    </location>
</feature>
<keyword evidence="7 8" id="KW-0472">Membrane</keyword>
<proteinExistence type="inferred from homology"/>
<feature type="domain" description="Cation efflux protein cytoplasmic" evidence="10">
    <location>
        <begin position="227"/>
        <end position="297"/>
    </location>
</feature>
<organism evidence="11 12">
    <name type="scientific">Brasilonema sennae CENA114</name>
    <dbReference type="NCBI Taxonomy" id="415709"/>
    <lineage>
        <taxon>Bacteria</taxon>
        <taxon>Bacillati</taxon>
        <taxon>Cyanobacteriota</taxon>
        <taxon>Cyanophyceae</taxon>
        <taxon>Nostocales</taxon>
        <taxon>Scytonemataceae</taxon>
        <taxon>Brasilonema</taxon>
        <taxon>Bromeliae group (in: Brasilonema)</taxon>
    </lineage>
</organism>
<dbReference type="EMBL" id="CP030118">
    <property type="protein sequence ID" value="QDL07175.1"/>
    <property type="molecule type" value="Genomic_DNA"/>
</dbReference>